<dbReference type="GO" id="GO:0048193">
    <property type="term" value="P:Golgi vesicle transport"/>
    <property type="evidence" value="ECO:0007669"/>
    <property type="project" value="TreeGrafter"/>
</dbReference>
<evidence type="ECO:0000256" key="10">
    <source>
        <dbReference type="ARBA" id="ARBA00023136"/>
    </source>
</evidence>
<sequence length="813" mass="95013">MATGHRGVSKLFSRALDDVRKSRRLSCKNEDRLSPVSKKEPEHWKPQQLREENRGESLQECRSSQRMQRSEESWQQEIRHLKELLVGKDQQICRVEHEKRTLTEDHADTLALLSSTQAALKQEKQRFALLEEQWFNKLADQKLRHQIELRNQEEGFRREVCENITKQMVSDLPQCDVIGTETRRKPEKILEEKETSNRKEIQLLTERIVQLQDGDPRITVPTDRVASRDLSEPRELSVEEVLKSYEQRINEEQAWAVCYQCCSGLRVPRPPTAGVSPVKGPSSILLHRNGTVALRTRNNEWQQDIEESARALDDVRKSRRLSCKNEDRLSPVSKKEPEHWKPQQLREENRGESLQECRSSQRMQRSEESWQQREIRHLKELLVGKDQQICRVEHEKRTLTEDHADTLALLSSTQAALKQEKQRFALLEEQCFNKLADQKLRHQIELRNQEEGFRREVCENITKQMVSDLPQCDVIGTETRRKPEKISEEKETSNRKEIQLLTERIVQLQLSVVGSGEVDRSARKASMASVFHSEVKMGFTSRDLSEPRELSVEEVLKSYEQRINEEQAWAVCYQCCSGLRVPRPPTAGVSPLFARALNDVRKSRGQSWKNEDRLRPMSRNIGSRSRSGRTTIHRRRCPPVPNMYRPASNGPWSGEGKEAEPSILLIRNGWIYRNITLFSRALDDVRKSRRLSCKNEDRLSPVSKKEPEHWKLQQLQEKNRGESLQECRSSQRMQRSEESWQQEIRHLKELLVGKDQQICRVEHEKRTLTEDHADTLALLSSTQAALKQEKQRFAHLEEQCFKKLADQKLRHQT</sequence>
<evidence type="ECO:0000256" key="8">
    <source>
        <dbReference type="ARBA" id="ARBA00022737"/>
    </source>
</evidence>
<evidence type="ECO:0000313" key="16">
    <source>
        <dbReference type="EMBL" id="TWW76514.1"/>
    </source>
</evidence>
<dbReference type="PANTHER" id="PTHR21345:SF5">
    <property type="entry name" value="PROTEIN SPIRE HOMOLOG 2"/>
    <property type="match status" value="1"/>
</dbReference>
<feature type="domain" description="KIND" evidence="15">
    <location>
        <begin position="550"/>
        <end position="580"/>
    </location>
</feature>
<feature type="region of interest" description="Disordered" evidence="14">
    <location>
        <begin position="326"/>
        <end position="368"/>
    </location>
</feature>
<dbReference type="Gene3D" id="1.10.510.10">
    <property type="entry name" value="Transferase(Phosphotransferase) domain 1"/>
    <property type="match status" value="2"/>
</dbReference>
<evidence type="ECO:0000256" key="14">
    <source>
        <dbReference type="SAM" id="MobiDB-lite"/>
    </source>
</evidence>
<dbReference type="GO" id="GO:0045010">
    <property type="term" value="P:actin nucleation"/>
    <property type="evidence" value="ECO:0007669"/>
    <property type="project" value="InterPro"/>
</dbReference>
<dbReference type="GO" id="GO:0005856">
    <property type="term" value="C:cytoskeleton"/>
    <property type="evidence" value="ECO:0007669"/>
    <property type="project" value="UniProtKB-SubCell"/>
</dbReference>
<comment type="caution">
    <text evidence="16">The sequence shown here is derived from an EMBL/GenBank/DDBJ whole genome shotgun (WGS) entry which is preliminary data.</text>
</comment>
<feature type="compositionally biased region" description="Low complexity" evidence="14">
    <location>
        <begin position="618"/>
        <end position="630"/>
    </location>
</feature>
<evidence type="ECO:0000256" key="5">
    <source>
        <dbReference type="ARBA" id="ARBA00022448"/>
    </source>
</evidence>
<dbReference type="EMBL" id="RHFK02000005">
    <property type="protein sequence ID" value="TWW76514.1"/>
    <property type="molecule type" value="Genomic_DNA"/>
</dbReference>
<dbReference type="PROSITE" id="PS51377">
    <property type="entry name" value="KIND"/>
    <property type="match status" value="2"/>
</dbReference>
<dbReference type="GO" id="GO:0040038">
    <property type="term" value="P:polar body extrusion after meiotic divisions"/>
    <property type="evidence" value="ECO:0007669"/>
    <property type="project" value="TreeGrafter"/>
</dbReference>
<evidence type="ECO:0000256" key="12">
    <source>
        <dbReference type="ARBA" id="ARBA00023212"/>
    </source>
</evidence>
<dbReference type="GO" id="GO:0036089">
    <property type="term" value="P:cleavage furrow formation"/>
    <property type="evidence" value="ECO:0007669"/>
    <property type="project" value="TreeGrafter"/>
</dbReference>
<evidence type="ECO:0000259" key="15">
    <source>
        <dbReference type="PROSITE" id="PS51377"/>
    </source>
</evidence>
<accession>A0A5C6P9P7</accession>
<keyword evidence="13" id="KW-0968">Cytoplasmic vesicle</keyword>
<comment type="subcellular location">
    <subcellularLocation>
        <location evidence="3">Cell membrane</location>
        <topology evidence="3">Peripheral membrane protein</topology>
        <orientation evidence="3">Cytoplasmic side</orientation>
    </subcellularLocation>
    <subcellularLocation>
        <location evidence="2">Cytoplasm</location>
        <location evidence="2">Cytoskeleton</location>
    </subcellularLocation>
    <subcellularLocation>
        <location evidence="1">Cytoplasmic vesicle membrane</location>
        <topology evidence="1">Peripheral membrane protein</topology>
        <orientation evidence="1">Cytoplasmic side</orientation>
    </subcellularLocation>
</comment>
<gene>
    <name evidence="16" type="ORF">D4764_13G0011760</name>
</gene>
<keyword evidence="12" id="KW-0206">Cytoskeleton</keyword>
<evidence type="ECO:0000256" key="7">
    <source>
        <dbReference type="ARBA" id="ARBA00022490"/>
    </source>
</evidence>
<feature type="region of interest" description="Disordered" evidence="14">
    <location>
        <begin position="618"/>
        <end position="656"/>
    </location>
</feature>
<organism evidence="16 17">
    <name type="scientific">Takifugu flavidus</name>
    <name type="common">sansaifugu</name>
    <dbReference type="NCBI Taxonomy" id="433684"/>
    <lineage>
        <taxon>Eukaryota</taxon>
        <taxon>Metazoa</taxon>
        <taxon>Chordata</taxon>
        <taxon>Craniata</taxon>
        <taxon>Vertebrata</taxon>
        <taxon>Euteleostomi</taxon>
        <taxon>Actinopterygii</taxon>
        <taxon>Neopterygii</taxon>
        <taxon>Teleostei</taxon>
        <taxon>Neoteleostei</taxon>
        <taxon>Acanthomorphata</taxon>
        <taxon>Eupercaria</taxon>
        <taxon>Tetraodontiformes</taxon>
        <taxon>Tetradontoidea</taxon>
        <taxon>Tetraodontidae</taxon>
        <taxon>Takifugu</taxon>
    </lineage>
</organism>
<dbReference type="GO" id="GO:0015031">
    <property type="term" value="P:protein transport"/>
    <property type="evidence" value="ECO:0007669"/>
    <property type="project" value="UniProtKB-KW"/>
</dbReference>
<name>A0A5C6P9P7_9TELE</name>
<dbReference type="GO" id="GO:0003779">
    <property type="term" value="F:actin binding"/>
    <property type="evidence" value="ECO:0007669"/>
    <property type="project" value="UniProtKB-KW"/>
</dbReference>
<keyword evidence="7" id="KW-0963">Cytoplasm</keyword>
<dbReference type="GO" id="GO:0030041">
    <property type="term" value="P:actin filament polymerization"/>
    <property type="evidence" value="ECO:0007669"/>
    <property type="project" value="TreeGrafter"/>
</dbReference>
<feature type="compositionally biased region" description="Basic and acidic residues" evidence="14">
    <location>
        <begin position="326"/>
        <end position="355"/>
    </location>
</feature>
<dbReference type="GO" id="GO:0051639">
    <property type="term" value="P:actin filament network formation"/>
    <property type="evidence" value="ECO:0007669"/>
    <property type="project" value="TreeGrafter"/>
</dbReference>
<evidence type="ECO:0000256" key="2">
    <source>
        <dbReference type="ARBA" id="ARBA00004245"/>
    </source>
</evidence>
<keyword evidence="8" id="KW-0677">Repeat</keyword>
<dbReference type="GO" id="GO:0051295">
    <property type="term" value="P:establishment of meiotic spindle localization"/>
    <property type="evidence" value="ECO:0007669"/>
    <property type="project" value="TreeGrafter"/>
</dbReference>
<comment type="similarity">
    <text evidence="4">Belongs to the spire family.</text>
</comment>
<dbReference type="GO" id="GO:0008017">
    <property type="term" value="F:microtubule binding"/>
    <property type="evidence" value="ECO:0007669"/>
    <property type="project" value="TreeGrafter"/>
</dbReference>
<feature type="compositionally biased region" description="Basic and acidic residues" evidence="14">
    <location>
        <begin position="28"/>
        <end position="59"/>
    </location>
</feature>
<dbReference type="GO" id="GO:0030659">
    <property type="term" value="C:cytoplasmic vesicle membrane"/>
    <property type="evidence" value="ECO:0007669"/>
    <property type="project" value="UniProtKB-SubCell"/>
</dbReference>
<evidence type="ECO:0000313" key="17">
    <source>
        <dbReference type="Proteomes" id="UP000324091"/>
    </source>
</evidence>
<proteinExistence type="inferred from homology"/>
<feature type="domain" description="KIND" evidence="15">
    <location>
        <begin position="236"/>
        <end position="420"/>
    </location>
</feature>
<reference evidence="16 17" key="1">
    <citation type="submission" date="2019-04" db="EMBL/GenBank/DDBJ databases">
        <title>Chromosome genome assembly for Takifugu flavidus.</title>
        <authorList>
            <person name="Xiao S."/>
        </authorList>
    </citation>
    <scope>NUCLEOTIDE SEQUENCE [LARGE SCALE GENOMIC DNA]</scope>
    <source>
        <strain evidence="16">HTHZ2018</strain>
        <tissue evidence="16">Muscle</tissue>
    </source>
</reference>
<evidence type="ECO:0000256" key="3">
    <source>
        <dbReference type="ARBA" id="ARBA00004413"/>
    </source>
</evidence>
<dbReference type="InterPro" id="IPR029901">
    <property type="entry name" value="Spire"/>
</dbReference>
<evidence type="ECO:0000256" key="11">
    <source>
        <dbReference type="ARBA" id="ARBA00023203"/>
    </source>
</evidence>
<evidence type="ECO:0000256" key="9">
    <source>
        <dbReference type="ARBA" id="ARBA00022927"/>
    </source>
</evidence>
<keyword evidence="10" id="KW-0472">Membrane</keyword>
<keyword evidence="6" id="KW-1003">Cell membrane</keyword>
<keyword evidence="5" id="KW-0813">Transport</keyword>
<dbReference type="AlphaFoldDB" id="A0A5C6P9P7"/>
<dbReference type="PANTHER" id="PTHR21345">
    <property type="entry name" value="SPIRE"/>
    <property type="match status" value="1"/>
</dbReference>
<keyword evidence="17" id="KW-1185">Reference proteome</keyword>
<dbReference type="GO" id="GO:0005938">
    <property type="term" value="C:cell cortex"/>
    <property type="evidence" value="ECO:0007669"/>
    <property type="project" value="TreeGrafter"/>
</dbReference>
<protein>
    <submittedName>
        <fullName evidence="16">Protein spire-like protein 2</fullName>
    </submittedName>
</protein>
<dbReference type="Proteomes" id="UP000324091">
    <property type="component" value="Chromosome 13"/>
</dbReference>
<keyword evidence="9" id="KW-0653">Protein transport</keyword>
<evidence type="ECO:0000256" key="1">
    <source>
        <dbReference type="ARBA" id="ARBA00004180"/>
    </source>
</evidence>
<dbReference type="InterPro" id="IPR011019">
    <property type="entry name" value="KIND_dom"/>
</dbReference>
<keyword evidence="11" id="KW-0009">Actin-binding</keyword>
<evidence type="ECO:0000256" key="4">
    <source>
        <dbReference type="ARBA" id="ARBA00010956"/>
    </source>
</evidence>
<feature type="region of interest" description="Disordered" evidence="14">
    <location>
        <begin position="28"/>
        <end position="69"/>
    </location>
</feature>
<evidence type="ECO:0000256" key="13">
    <source>
        <dbReference type="ARBA" id="ARBA00023329"/>
    </source>
</evidence>
<dbReference type="Pfam" id="PF16474">
    <property type="entry name" value="KIND"/>
    <property type="match status" value="2"/>
</dbReference>
<evidence type="ECO:0000256" key="6">
    <source>
        <dbReference type="ARBA" id="ARBA00022475"/>
    </source>
</evidence>
<dbReference type="GO" id="GO:0005886">
    <property type="term" value="C:plasma membrane"/>
    <property type="evidence" value="ECO:0007669"/>
    <property type="project" value="UniProtKB-SubCell"/>
</dbReference>